<keyword evidence="1" id="KW-1133">Transmembrane helix</keyword>
<feature type="transmembrane region" description="Helical" evidence="1">
    <location>
        <begin position="314"/>
        <end position="333"/>
    </location>
</feature>
<dbReference type="Proteomes" id="UP001596398">
    <property type="component" value="Unassembled WGS sequence"/>
</dbReference>
<feature type="transmembrane region" description="Helical" evidence="1">
    <location>
        <begin position="261"/>
        <end position="282"/>
    </location>
</feature>
<keyword evidence="3" id="KW-1185">Reference proteome</keyword>
<feature type="transmembrane region" description="Helical" evidence="1">
    <location>
        <begin position="345"/>
        <end position="364"/>
    </location>
</feature>
<dbReference type="AlphaFoldDB" id="A0ABD5ZRT3"/>
<reference evidence="2 3" key="1">
    <citation type="journal article" date="2019" name="Int. J. Syst. Evol. Microbiol.">
        <title>The Global Catalogue of Microorganisms (GCM) 10K type strain sequencing project: providing services to taxonomists for standard genome sequencing and annotation.</title>
        <authorList>
            <consortium name="The Broad Institute Genomics Platform"/>
            <consortium name="The Broad Institute Genome Sequencing Center for Infectious Disease"/>
            <person name="Wu L."/>
            <person name="Ma J."/>
        </authorList>
    </citation>
    <scope>NUCLEOTIDE SEQUENCE [LARGE SCALE GENOMIC DNA]</scope>
    <source>
        <strain evidence="2 3">DT85</strain>
    </source>
</reference>
<dbReference type="Pfam" id="PF14102">
    <property type="entry name" value="Caps_synth_CapC"/>
    <property type="match status" value="2"/>
</dbReference>
<dbReference type="InterPro" id="IPR008338">
    <property type="entry name" value="Capsule_biosynth_CapC"/>
</dbReference>
<dbReference type="RefSeq" id="WP_276234185.1">
    <property type="nucleotide sequence ID" value="NZ_CP119802.1"/>
</dbReference>
<keyword evidence="1" id="KW-0472">Membrane</keyword>
<keyword evidence="1" id="KW-0812">Transmembrane</keyword>
<evidence type="ECO:0000313" key="3">
    <source>
        <dbReference type="Proteomes" id="UP001596398"/>
    </source>
</evidence>
<organism evidence="2 3">
    <name type="scientific">Halosegnis marinus</name>
    <dbReference type="NCBI Taxonomy" id="3034023"/>
    <lineage>
        <taxon>Archaea</taxon>
        <taxon>Methanobacteriati</taxon>
        <taxon>Methanobacteriota</taxon>
        <taxon>Stenosarchaea group</taxon>
        <taxon>Halobacteria</taxon>
        <taxon>Halobacteriales</taxon>
        <taxon>Natronomonadaceae</taxon>
        <taxon>Halosegnis</taxon>
    </lineage>
</organism>
<feature type="transmembrane region" description="Helical" evidence="1">
    <location>
        <begin position="43"/>
        <end position="63"/>
    </location>
</feature>
<accession>A0ABD5ZRT3</accession>
<proteinExistence type="predicted"/>
<protein>
    <submittedName>
        <fullName evidence="2">Poly-gamma-glutamate biosynthesis protein PgsC/CapC</fullName>
    </submittedName>
</protein>
<feature type="transmembrane region" description="Helical" evidence="1">
    <location>
        <begin position="216"/>
        <end position="249"/>
    </location>
</feature>
<feature type="transmembrane region" description="Helical" evidence="1">
    <location>
        <begin position="131"/>
        <end position="149"/>
    </location>
</feature>
<dbReference type="GeneID" id="79267741"/>
<evidence type="ECO:0000313" key="2">
    <source>
        <dbReference type="EMBL" id="MFC7236036.1"/>
    </source>
</evidence>
<feature type="transmembrane region" description="Helical" evidence="1">
    <location>
        <begin position="75"/>
        <end position="93"/>
    </location>
</feature>
<feature type="transmembrane region" description="Helical" evidence="1">
    <location>
        <begin position="99"/>
        <end position="119"/>
    </location>
</feature>
<sequence length="389" mass="41385">MLVAVVVTVLGLLAVSLVTQLFGYRLAGTISIPVLAVYTLKNAVTLPVSVLSAVIAFVGLSVLKDRTLVYGRDELLAAIAIGAAVPLGILLLFDQFVPGSLRAVLFIGSILPGLAAYNYHQLKPEYRKWDLLVSVLLFCVLFGLGYLLVSPGLRPLLGDLFPPTLYAATADVANWRDAVVASELQPVVLGRPVTVVLFGAAMVASEVVRDRYDVRVGVIAVGLLALYALASVWLLVLYAVVIVVTYAVVHLLHRRTLLYGRVLIGIAGAFALLLALPTVLALPVQRGLSAYFVALVAGINAYNVHVTASRYRRLVPFLQVAAFLPLLAAARLVSRPLPRGIPQELTPVVVVVGALLTLACLAVAERATVRRPSEEAVYRDSVLSGGGDA</sequence>
<name>A0ABD5ZRT3_9EURY</name>
<comment type="caution">
    <text evidence="2">The sequence shown here is derived from an EMBL/GenBank/DDBJ whole genome shotgun (WGS) entry which is preliminary data.</text>
</comment>
<dbReference type="EMBL" id="JBHTAP010000001">
    <property type="protein sequence ID" value="MFC7236036.1"/>
    <property type="molecule type" value="Genomic_DNA"/>
</dbReference>
<feature type="transmembrane region" description="Helical" evidence="1">
    <location>
        <begin position="288"/>
        <end position="307"/>
    </location>
</feature>
<gene>
    <name evidence="2" type="ORF">ACFQJ4_11985</name>
</gene>
<evidence type="ECO:0000256" key="1">
    <source>
        <dbReference type="SAM" id="Phobius"/>
    </source>
</evidence>